<evidence type="ECO:0000256" key="7">
    <source>
        <dbReference type="ARBA" id="ARBA00023125"/>
    </source>
</evidence>
<dbReference type="InterPro" id="IPR009057">
    <property type="entry name" value="Homeodomain-like_sf"/>
</dbReference>
<dbReference type="InterPro" id="IPR047244">
    <property type="entry name" value="ISL1/2-like_LIM1"/>
</dbReference>
<dbReference type="SUPFAM" id="SSF46689">
    <property type="entry name" value="Homeodomain-like"/>
    <property type="match status" value="1"/>
</dbReference>
<keyword evidence="8 10" id="KW-0371">Homeobox</keyword>
<dbReference type="PROSITE" id="PS00478">
    <property type="entry name" value="LIM_DOMAIN_1"/>
    <property type="match status" value="2"/>
</dbReference>
<dbReference type="GO" id="GO:0007409">
    <property type="term" value="P:axonogenesis"/>
    <property type="evidence" value="ECO:0007669"/>
    <property type="project" value="TreeGrafter"/>
</dbReference>
<comment type="caution">
    <text evidence="16">The sequence shown here is derived from an EMBL/GenBank/DDBJ whole genome shotgun (WGS) entry which is preliminary data.</text>
</comment>
<keyword evidence="3 11" id="KW-0479">Metal-binding</keyword>
<gene>
    <name evidence="16" type="primary">RvY_09311-1</name>
    <name evidence="16" type="synonym">RvY_09311.1</name>
    <name evidence="16" type="ORF">RvY_09311</name>
</gene>
<feature type="compositionally biased region" description="Polar residues" evidence="13">
    <location>
        <begin position="174"/>
        <end position="184"/>
    </location>
</feature>
<feature type="region of interest" description="Disordered" evidence="13">
    <location>
        <begin position="151"/>
        <end position="240"/>
    </location>
</feature>
<sequence length="459" mass="50672">MDASHDTLVNPLLLPSIMKCESPRCAGCGSQIHDQYILRVAPDLEWHASCLKCGICQQFLDENSTCFVHQGRPICKDDYIRSFRTCAKCKEPFCKDDVVMRARRLIFHVDCFRCSACNNSLATGDEFGLREDVLFCKSHFDQTQKLLDEKDSDSVVYQKRQKSHDKSFDHVDTPPSSNEGQVTLNGPRSPSSSSPNSGSGTVITSTAMVGSNFPKHTSRESSHSHRAGGKHSKESKTTRVRTVLNEKQLATLRQCYNMNPRPDALTKENLVEHTGLSSRVIRVWFQNKRCKDKKRSVLMKQMAHQEKNGQRLQAIQGLQGVPMIAGSPIRHIGHGDPHMQMDVRNYHQPPPTWKALSDFAMQNDLRLPLNGGGSDGSHEGTGAFQQLMHGFGDGSGMGAMHMHHQGPPAQHGHPGQEMGSMNGLYSDMAIDDSYSHGGPNSVSSSMVPSDLSSPSGSMD</sequence>
<dbReference type="STRING" id="947166.A0A1D1V8V8"/>
<evidence type="ECO:0000313" key="17">
    <source>
        <dbReference type="Proteomes" id="UP000186922"/>
    </source>
</evidence>
<evidence type="ECO:0000256" key="1">
    <source>
        <dbReference type="ARBA" id="ARBA00004123"/>
    </source>
</evidence>
<dbReference type="PROSITE" id="PS50023">
    <property type="entry name" value="LIM_DOMAIN_2"/>
    <property type="match status" value="2"/>
</dbReference>
<keyword evidence="7 10" id="KW-0238">DNA-binding</keyword>
<evidence type="ECO:0000256" key="6">
    <source>
        <dbReference type="ARBA" id="ARBA00023038"/>
    </source>
</evidence>
<evidence type="ECO:0000256" key="13">
    <source>
        <dbReference type="SAM" id="MobiDB-lite"/>
    </source>
</evidence>
<keyword evidence="2" id="KW-0217">Developmental protein</keyword>
<dbReference type="FunFam" id="2.10.110.10:FF:000034">
    <property type="entry name" value="Insulin gene enhancer protein ISL"/>
    <property type="match status" value="1"/>
</dbReference>
<dbReference type="FunFam" id="1.10.10.60:FF:000041">
    <property type="entry name" value="insulin gene enhancer protein ISL-1"/>
    <property type="match status" value="1"/>
</dbReference>
<feature type="domain" description="LIM zinc-binding" evidence="14">
    <location>
        <begin position="86"/>
        <end position="146"/>
    </location>
</feature>
<keyword evidence="4" id="KW-0677">Repeat</keyword>
<reference evidence="16 17" key="1">
    <citation type="journal article" date="2016" name="Nat. Commun.">
        <title>Extremotolerant tardigrade genome and improved radiotolerance of human cultured cells by tardigrade-unique protein.</title>
        <authorList>
            <person name="Hashimoto T."/>
            <person name="Horikawa D.D."/>
            <person name="Saito Y."/>
            <person name="Kuwahara H."/>
            <person name="Kozuka-Hata H."/>
            <person name="Shin-I T."/>
            <person name="Minakuchi Y."/>
            <person name="Ohishi K."/>
            <person name="Motoyama A."/>
            <person name="Aizu T."/>
            <person name="Enomoto A."/>
            <person name="Kondo K."/>
            <person name="Tanaka S."/>
            <person name="Hara Y."/>
            <person name="Koshikawa S."/>
            <person name="Sagara H."/>
            <person name="Miura T."/>
            <person name="Yokobori S."/>
            <person name="Miyagawa K."/>
            <person name="Suzuki Y."/>
            <person name="Kubo T."/>
            <person name="Oyama M."/>
            <person name="Kohara Y."/>
            <person name="Fujiyama A."/>
            <person name="Arakawa K."/>
            <person name="Katayama T."/>
            <person name="Toyoda A."/>
            <person name="Kunieda T."/>
        </authorList>
    </citation>
    <scope>NUCLEOTIDE SEQUENCE [LARGE SCALE GENOMIC DNA]</scope>
    <source>
        <strain evidence="16 17">YOKOZUNA-1</strain>
    </source>
</reference>
<evidence type="ECO:0000256" key="5">
    <source>
        <dbReference type="ARBA" id="ARBA00022833"/>
    </source>
</evidence>
<protein>
    <submittedName>
        <fullName evidence="16">Uncharacterized protein</fullName>
    </submittedName>
</protein>
<dbReference type="GO" id="GO:0000981">
    <property type="term" value="F:DNA-binding transcription factor activity, RNA polymerase II-specific"/>
    <property type="evidence" value="ECO:0007669"/>
    <property type="project" value="InterPro"/>
</dbReference>
<feature type="region of interest" description="Disordered" evidence="13">
    <location>
        <begin position="399"/>
        <end position="459"/>
    </location>
</feature>
<evidence type="ECO:0000256" key="4">
    <source>
        <dbReference type="ARBA" id="ARBA00022737"/>
    </source>
</evidence>
<dbReference type="InterPro" id="IPR017970">
    <property type="entry name" value="Homeobox_CS"/>
</dbReference>
<evidence type="ECO:0000259" key="14">
    <source>
        <dbReference type="PROSITE" id="PS50023"/>
    </source>
</evidence>
<dbReference type="OrthoDB" id="125004at2759"/>
<feature type="domain" description="LIM zinc-binding" evidence="14">
    <location>
        <begin position="23"/>
        <end position="85"/>
    </location>
</feature>
<evidence type="ECO:0000256" key="11">
    <source>
        <dbReference type="PROSITE-ProRule" id="PRU00125"/>
    </source>
</evidence>
<dbReference type="GO" id="GO:0046872">
    <property type="term" value="F:metal ion binding"/>
    <property type="evidence" value="ECO:0007669"/>
    <property type="project" value="UniProtKB-KW"/>
</dbReference>
<dbReference type="PANTHER" id="PTHR24204">
    <property type="entry name" value="INSULIN GENE ENHANCER PROTEIN"/>
    <property type="match status" value="1"/>
</dbReference>
<feature type="compositionally biased region" description="Low complexity" evidence="13">
    <location>
        <begin position="441"/>
        <end position="459"/>
    </location>
</feature>
<evidence type="ECO:0000313" key="16">
    <source>
        <dbReference type="EMBL" id="GAU98129.1"/>
    </source>
</evidence>
<name>A0A1D1V8V8_RAMVA</name>
<evidence type="ECO:0000256" key="10">
    <source>
        <dbReference type="PROSITE-ProRule" id="PRU00108"/>
    </source>
</evidence>
<dbReference type="CDD" id="cd09366">
    <property type="entry name" value="LIM1_Isl"/>
    <property type="match status" value="1"/>
</dbReference>
<evidence type="ECO:0000256" key="9">
    <source>
        <dbReference type="ARBA" id="ARBA00023242"/>
    </source>
</evidence>
<keyword evidence="6 11" id="KW-0440">LIM domain</keyword>
<dbReference type="InterPro" id="IPR001781">
    <property type="entry name" value="Znf_LIM"/>
</dbReference>
<feature type="compositionally biased region" description="Low complexity" evidence="13">
    <location>
        <begin position="405"/>
        <end position="416"/>
    </location>
</feature>
<dbReference type="InterPro" id="IPR047169">
    <property type="entry name" value="ISL1/2-like"/>
</dbReference>
<feature type="domain" description="Homeobox" evidence="15">
    <location>
        <begin position="235"/>
        <end position="295"/>
    </location>
</feature>
<evidence type="ECO:0000259" key="15">
    <source>
        <dbReference type="PROSITE" id="PS50071"/>
    </source>
</evidence>
<dbReference type="Gene3D" id="2.10.110.10">
    <property type="entry name" value="Cysteine Rich Protein"/>
    <property type="match status" value="2"/>
</dbReference>
<dbReference type="PANTHER" id="PTHR24204:SF8">
    <property type="entry name" value="TAILUP, ISOFORM A"/>
    <property type="match status" value="1"/>
</dbReference>
<dbReference type="AlphaFoldDB" id="A0A1D1V8V8"/>
<dbReference type="SUPFAM" id="SSF57716">
    <property type="entry name" value="Glucocorticoid receptor-like (DNA-binding domain)"/>
    <property type="match status" value="2"/>
</dbReference>
<keyword evidence="9 10" id="KW-0539">Nucleus</keyword>
<keyword evidence="17" id="KW-1185">Reference proteome</keyword>
<evidence type="ECO:0000256" key="2">
    <source>
        <dbReference type="ARBA" id="ARBA00022473"/>
    </source>
</evidence>
<dbReference type="GO" id="GO:0005634">
    <property type="term" value="C:nucleus"/>
    <property type="evidence" value="ECO:0007669"/>
    <property type="project" value="UniProtKB-SubCell"/>
</dbReference>
<dbReference type="CDD" id="cd00086">
    <property type="entry name" value="homeodomain"/>
    <property type="match status" value="1"/>
</dbReference>
<dbReference type="SMART" id="SM00132">
    <property type="entry name" value="LIM"/>
    <property type="match status" value="2"/>
</dbReference>
<dbReference type="EMBL" id="BDGG01000004">
    <property type="protein sequence ID" value="GAU98129.1"/>
    <property type="molecule type" value="Genomic_DNA"/>
</dbReference>
<keyword evidence="5 11" id="KW-0862">Zinc</keyword>
<comment type="subcellular location">
    <subcellularLocation>
        <location evidence="1 10 12">Nucleus</location>
    </subcellularLocation>
</comment>
<dbReference type="Pfam" id="PF00046">
    <property type="entry name" value="Homeodomain"/>
    <property type="match status" value="1"/>
</dbReference>
<dbReference type="GO" id="GO:0045944">
    <property type="term" value="P:positive regulation of transcription by RNA polymerase II"/>
    <property type="evidence" value="ECO:0007669"/>
    <property type="project" value="InterPro"/>
</dbReference>
<proteinExistence type="predicted"/>
<dbReference type="Gene3D" id="1.10.10.60">
    <property type="entry name" value="Homeodomain-like"/>
    <property type="match status" value="1"/>
</dbReference>
<dbReference type="GO" id="GO:0003677">
    <property type="term" value="F:DNA binding"/>
    <property type="evidence" value="ECO:0007669"/>
    <property type="project" value="UniProtKB-UniRule"/>
</dbReference>
<dbReference type="PROSITE" id="PS50071">
    <property type="entry name" value="HOMEOBOX_2"/>
    <property type="match status" value="1"/>
</dbReference>
<feature type="compositionally biased region" description="Low complexity" evidence="13">
    <location>
        <begin position="185"/>
        <end position="200"/>
    </location>
</feature>
<dbReference type="Pfam" id="PF00412">
    <property type="entry name" value="LIM"/>
    <property type="match status" value="2"/>
</dbReference>
<dbReference type="Proteomes" id="UP000186922">
    <property type="component" value="Unassembled WGS sequence"/>
</dbReference>
<dbReference type="SMART" id="SM00389">
    <property type="entry name" value="HOX"/>
    <property type="match status" value="1"/>
</dbReference>
<dbReference type="PROSITE" id="PS00027">
    <property type="entry name" value="HOMEOBOX_1"/>
    <property type="match status" value="1"/>
</dbReference>
<accession>A0A1D1V8V8</accession>
<evidence type="ECO:0000256" key="8">
    <source>
        <dbReference type="ARBA" id="ARBA00023155"/>
    </source>
</evidence>
<feature type="DNA-binding region" description="Homeobox" evidence="10">
    <location>
        <begin position="237"/>
        <end position="296"/>
    </location>
</feature>
<dbReference type="GO" id="GO:0048665">
    <property type="term" value="P:neuron fate specification"/>
    <property type="evidence" value="ECO:0007669"/>
    <property type="project" value="InterPro"/>
</dbReference>
<evidence type="ECO:0000256" key="12">
    <source>
        <dbReference type="RuleBase" id="RU000682"/>
    </source>
</evidence>
<dbReference type="InterPro" id="IPR001356">
    <property type="entry name" value="HD"/>
</dbReference>
<organism evidence="16 17">
    <name type="scientific">Ramazzottius varieornatus</name>
    <name type="common">Water bear</name>
    <name type="synonym">Tardigrade</name>
    <dbReference type="NCBI Taxonomy" id="947166"/>
    <lineage>
        <taxon>Eukaryota</taxon>
        <taxon>Metazoa</taxon>
        <taxon>Ecdysozoa</taxon>
        <taxon>Tardigrada</taxon>
        <taxon>Eutardigrada</taxon>
        <taxon>Parachela</taxon>
        <taxon>Hypsibioidea</taxon>
        <taxon>Ramazzottiidae</taxon>
        <taxon>Ramazzottius</taxon>
    </lineage>
</organism>
<evidence type="ECO:0000256" key="3">
    <source>
        <dbReference type="ARBA" id="ARBA00022723"/>
    </source>
</evidence>